<sequence>MPNFEKYHPLLSVHYELDWLTNFKLKSVATLRADETQAWISGRTRDTSIPETARYVNQAMRLVMGNKALLYGIGDRKTHDFLGSICLWQFDAGMTKGQMRFEQLPSTPPTVMTEIIPRVAGFAFFELGLSELYAIIPETATASIDLLEQFGFTATPANHSRTLPDGKKVPLLRLTLQRQQVETDPTFHF</sequence>
<evidence type="ECO:0000313" key="2">
    <source>
        <dbReference type="EMBL" id="MFD1397904.1"/>
    </source>
</evidence>
<dbReference type="Proteomes" id="UP001597199">
    <property type="component" value="Unassembled WGS sequence"/>
</dbReference>
<dbReference type="InterPro" id="IPR016181">
    <property type="entry name" value="Acyl_CoA_acyltransferase"/>
</dbReference>
<dbReference type="EMBL" id="JBHTOA010000011">
    <property type="protein sequence ID" value="MFD1397904.1"/>
    <property type="molecule type" value="Genomic_DNA"/>
</dbReference>
<reference evidence="3" key="1">
    <citation type="journal article" date="2019" name="Int. J. Syst. Evol. Microbiol.">
        <title>The Global Catalogue of Microorganisms (GCM) 10K type strain sequencing project: providing services to taxonomists for standard genome sequencing and annotation.</title>
        <authorList>
            <consortium name="The Broad Institute Genomics Platform"/>
            <consortium name="The Broad Institute Genome Sequencing Center for Infectious Disease"/>
            <person name="Wu L."/>
            <person name="Ma J."/>
        </authorList>
    </citation>
    <scope>NUCLEOTIDE SEQUENCE [LARGE SCALE GENOMIC DNA]</scope>
    <source>
        <strain evidence="3">CCM 9110</strain>
    </source>
</reference>
<comment type="caution">
    <text evidence="2">The sequence shown here is derived from an EMBL/GenBank/DDBJ whole genome shotgun (WGS) entry which is preliminary data.</text>
</comment>
<organism evidence="2 3">
    <name type="scientific">Lacticaseibacillus suilingensis</name>
    <dbReference type="NCBI Taxonomy" id="2799577"/>
    <lineage>
        <taxon>Bacteria</taxon>
        <taxon>Bacillati</taxon>
        <taxon>Bacillota</taxon>
        <taxon>Bacilli</taxon>
        <taxon>Lactobacillales</taxon>
        <taxon>Lactobacillaceae</taxon>
        <taxon>Lacticaseibacillus</taxon>
    </lineage>
</organism>
<dbReference type="Gene3D" id="3.40.630.30">
    <property type="match status" value="1"/>
</dbReference>
<keyword evidence="2" id="KW-0808">Transferase</keyword>
<accession>A0ABW4BBM3</accession>
<protein>
    <submittedName>
        <fullName evidence="2">GNAT family N-acetyltransferase</fullName>
        <ecNumber evidence="2">2.3.-.-</ecNumber>
    </submittedName>
</protein>
<evidence type="ECO:0000259" key="1">
    <source>
        <dbReference type="Pfam" id="PF13302"/>
    </source>
</evidence>
<evidence type="ECO:0000313" key="3">
    <source>
        <dbReference type="Proteomes" id="UP001597199"/>
    </source>
</evidence>
<keyword evidence="2" id="KW-0012">Acyltransferase</keyword>
<dbReference type="SUPFAM" id="SSF55729">
    <property type="entry name" value="Acyl-CoA N-acyltransferases (Nat)"/>
    <property type="match status" value="1"/>
</dbReference>
<dbReference type="RefSeq" id="WP_204119025.1">
    <property type="nucleotide sequence ID" value="NZ_BOLV01000010.1"/>
</dbReference>
<keyword evidence="3" id="KW-1185">Reference proteome</keyword>
<dbReference type="GO" id="GO:0016746">
    <property type="term" value="F:acyltransferase activity"/>
    <property type="evidence" value="ECO:0007669"/>
    <property type="project" value="UniProtKB-KW"/>
</dbReference>
<gene>
    <name evidence="2" type="ORF">ACFQ41_01115</name>
</gene>
<name>A0ABW4BBM3_9LACO</name>
<dbReference type="EC" id="2.3.-.-" evidence="2"/>
<proteinExistence type="predicted"/>
<dbReference type="Pfam" id="PF13302">
    <property type="entry name" value="Acetyltransf_3"/>
    <property type="match status" value="1"/>
</dbReference>
<dbReference type="InterPro" id="IPR000182">
    <property type="entry name" value="GNAT_dom"/>
</dbReference>
<feature type="domain" description="N-acetyltransferase" evidence="1">
    <location>
        <begin position="28"/>
        <end position="153"/>
    </location>
</feature>